<dbReference type="Gene3D" id="2.60.210.10">
    <property type="entry name" value="Apoptosis, Tumor Necrosis Factor Receptor Associated Protein 2, Chain A"/>
    <property type="match status" value="1"/>
</dbReference>
<dbReference type="PROSITE" id="PS50144">
    <property type="entry name" value="MATH"/>
    <property type="match status" value="1"/>
</dbReference>
<name>A0AAV5SG83_9BILA</name>
<proteinExistence type="predicted"/>
<organism evidence="2 3">
    <name type="scientific">Pristionchus entomophagus</name>
    <dbReference type="NCBI Taxonomy" id="358040"/>
    <lineage>
        <taxon>Eukaryota</taxon>
        <taxon>Metazoa</taxon>
        <taxon>Ecdysozoa</taxon>
        <taxon>Nematoda</taxon>
        <taxon>Chromadorea</taxon>
        <taxon>Rhabditida</taxon>
        <taxon>Rhabditina</taxon>
        <taxon>Diplogasteromorpha</taxon>
        <taxon>Diplogasteroidea</taxon>
        <taxon>Neodiplogasteridae</taxon>
        <taxon>Pristionchus</taxon>
    </lineage>
</organism>
<dbReference type="Proteomes" id="UP001432027">
    <property type="component" value="Unassembled WGS sequence"/>
</dbReference>
<reference evidence="2" key="1">
    <citation type="submission" date="2023-10" db="EMBL/GenBank/DDBJ databases">
        <title>Genome assembly of Pristionchus species.</title>
        <authorList>
            <person name="Yoshida K."/>
            <person name="Sommer R.J."/>
        </authorList>
    </citation>
    <scope>NUCLEOTIDE SEQUENCE</scope>
    <source>
        <strain evidence="2">RS0144</strain>
    </source>
</reference>
<evidence type="ECO:0000313" key="2">
    <source>
        <dbReference type="EMBL" id="GMS81647.1"/>
    </source>
</evidence>
<feature type="domain" description="MATH" evidence="1">
    <location>
        <begin position="1"/>
        <end position="99"/>
    </location>
</feature>
<protein>
    <recommendedName>
        <fullName evidence="1">MATH domain-containing protein</fullName>
    </recommendedName>
</protein>
<dbReference type="InterPro" id="IPR002083">
    <property type="entry name" value="MATH/TRAF_dom"/>
</dbReference>
<comment type="caution">
    <text evidence="2">The sequence shown here is derived from an EMBL/GenBank/DDBJ whole genome shotgun (WGS) entry which is preliminary data.</text>
</comment>
<dbReference type="SUPFAM" id="SSF49599">
    <property type="entry name" value="TRAF domain-like"/>
    <property type="match status" value="1"/>
</dbReference>
<dbReference type="EMBL" id="BTSX01000001">
    <property type="protein sequence ID" value="GMS81647.1"/>
    <property type="molecule type" value="Genomic_DNA"/>
</dbReference>
<dbReference type="InterPro" id="IPR008974">
    <property type="entry name" value="TRAF-like"/>
</dbReference>
<gene>
    <name evidence="2" type="ORF">PENTCL1PPCAC_3822</name>
</gene>
<evidence type="ECO:0000313" key="3">
    <source>
        <dbReference type="Proteomes" id="UP001432027"/>
    </source>
</evidence>
<sequence length="134" mass="15515">EVGGTQWALVASTDWDQEHLDAFLVLMGDQSSMRNVEVPHKLSLINHDDDAKTVIVKHVRLLTESFFSFGSRCIVKWSDVIDKEKSFIKDNKFTLQVKFWLSKIDGFRSSPFTRLTSRRCSMMISTRRTRKKSS</sequence>
<dbReference type="AlphaFoldDB" id="A0AAV5SG83"/>
<accession>A0AAV5SG83</accession>
<keyword evidence="3" id="KW-1185">Reference proteome</keyword>
<feature type="non-terminal residue" evidence="2">
    <location>
        <position position="1"/>
    </location>
</feature>
<evidence type="ECO:0000259" key="1">
    <source>
        <dbReference type="PROSITE" id="PS50144"/>
    </source>
</evidence>